<protein>
    <submittedName>
        <fullName evidence="3">Peptidase</fullName>
    </submittedName>
</protein>
<comment type="caution">
    <text evidence="3">The sequence shown here is derived from an EMBL/GenBank/DDBJ whole genome shotgun (WGS) entry which is preliminary data.</text>
</comment>
<feature type="chain" id="PRO_5014701878" evidence="1">
    <location>
        <begin position="22"/>
        <end position="314"/>
    </location>
</feature>
<gene>
    <name evidence="3" type="ORF">COW36_00745</name>
</gene>
<dbReference type="PANTHER" id="PTHR21666">
    <property type="entry name" value="PEPTIDASE-RELATED"/>
    <property type="match status" value="1"/>
</dbReference>
<feature type="domain" description="M23ase beta-sheet core" evidence="2">
    <location>
        <begin position="205"/>
        <end position="301"/>
    </location>
</feature>
<evidence type="ECO:0000259" key="2">
    <source>
        <dbReference type="Pfam" id="PF01551"/>
    </source>
</evidence>
<dbReference type="InterPro" id="IPR016047">
    <property type="entry name" value="M23ase_b-sheet_dom"/>
</dbReference>
<evidence type="ECO:0000256" key="1">
    <source>
        <dbReference type="SAM" id="SignalP"/>
    </source>
</evidence>
<dbReference type="EMBL" id="PFFQ01000004">
    <property type="protein sequence ID" value="PIW19398.1"/>
    <property type="molecule type" value="Genomic_DNA"/>
</dbReference>
<dbReference type="SUPFAM" id="SSF51261">
    <property type="entry name" value="Duplicated hybrid motif"/>
    <property type="match status" value="1"/>
</dbReference>
<dbReference type="InterPro" id="IPR050570">
    <property type="entry name" value="Cell_wall_metabolism_enzyme"/>
</dbReference>
<dbReference type="AlphaFoldDB" id="A0A2M7GB60"/>
<keyword evidence="1" id="KW-0732">Signal</keyword>
<evidence type="ECO:0000313" key="3">
    <source>
        <dbReference type="EMBL" id="PIW19398.1"/>
    </source>
</evidence>
<dbReference type="PANTHER" id="PTHR21666:SF270">
    <property type="entry name" value="MUREIN HYDROLASE ACTIVATOR ENVC"/>
    <property type="match status" value="1"/>
</dbReference>
<evidence type="ECO:0000313" key="4">
    <source>
        <dbReference type="Proteomes" id="UP000231019"/>
    </source>
</evidence>
<accession>A0A2M7GB60</accession>
<dbReference type="Pfam" id="PF01551">
    <property type="entry name" value="Peptidase_M23"/>
    <property type="match status" value="1"/>
</dbReference>
<dbReference type="GO" id="GO:0004222">
    <property type="term" value="F:metalloendopeptidase activity"/>
    <property type="evidence" value="ECO:0007669"/>
    <property type="project" value="TreeGrafter"/>
</dbReference>
<reference evidence="3 4" key="1">
    <citation type="submission" date="2017-09" db="EMBL/GenBank/DDBJ databases">
        <title>Depth-based differentiation of microbial function through sediment-hosted aquifers and enrichment of novel symbionts in the deep terrestrial subsurface.</title>
        <authorList>
            <person name="Probst A.J."/>
            <person name="Ladd B."/>
            <person name="Jarett J.K."/>
            <person name="Geller-Mcgrath D.E."/>
            <person name="Sieber C.M."/>
            <person name="Emerson J.B."/>
            <person name="Anantharaman K."/>
            <person name="Thomas B.C."/>
            <person name="Malmstrom R."/>
            <person name="Stieglmeier M."/>
            <person name="Klingl A."/>
            <person name="Woyke T."/>
            <person name="Ryan C.M."/>
            <person name="Banfield J.F."/>
        </authorList>
    </citation>
    <scope>NUCLEOTIDE SEQUENCE [LARGE SCALE GENOMIC DNA]</scope>
    <source>
        <strain evidence="3">CG17_big_fil_post_rev_8_21_14_2_50_48_46</strain>
    </source>
</reference>
<proteinExistence type="predicted"/>
<dbReference type="InterPro" id="IPR011055">
    <property type="entry name" value="Dup_hybrid_motif"/>
</dbReference>
<sequence length="314" mass="35094">MMRSIFIFLGLAFWFQSAGFAQSNAPVSASPTDKPLEEVFDAPVLKLSSDQVVQGQLCALELEAPWREGVQYTLEGLGQKIPFYDQGPIPNKSHHRFRTFLSVKADLKPGGYTLSVKDEEGHRALKEHLEVKPGSFYSQYIRFVSPPLKPEQQKQVAEEDKWVDAVKDLRTEQAFWNGPFVLPVPHRVSAAFGTRRYLNGKYNGYHSGVDFASPMGYPVKAPGGARVALARYFSKYNSNGNLVFLDHGQGITSVYIHFSKLAVKEGDRVSKGQTIGYIGSTGRSTGPHLHWGFYLNGQNVDGLAWIRFSERAFQ</sequence>
<organism evidence="3 4">
    <name type="scientific">bacterium (Candidatus Blackallbacteria) CG17_big_fil_post_rev_8_21_14_2_50_48_46</name>
    <dbReference type="NCBI Taxonomy" id="2014261"/>
    <lineage>
        <taxon>Bacteria</taxon>
        <taxon>Candidatus Blackallbacteria</taxon>
    </lineage>
</organism>
<dbReference type="Proteomes" id="UP000231019">
    <property type="component" value="Unassembled WGS sequence"/>
</dbReference>
<name>A0A2M7GB60_9BACT</name>
<feature type="signal peptide" evidence="1">
    <location>
        <begin position="1"/>
        <end position="21"/>
    </location>
</feature>
<dbReference type="CDD" id="cd12797">
    <property type="entry name" value="M23_peptidase"/>
    <property type="match status" value="1"/>
</dbReference>
<dbReference type="Gene3D" id="2.70.70.10">
    <property type="entry name" value="Glucose Permease (Domain IIA)"/>
    <property type="match status" value="1"/>
</dbReference>